<evidence type="ECO:0000256" key="8">
    <source>
        <dbReference type="HAMAP-Rule" id="MF_00201"/>
    </source>
</evidence>
<dbReference type="Pfam" id="PF02565">
    <property type="entry name" value="RecO_C"/>
    <property type="match status" value="1"/>
</dbReference>
<dbReference type="PANTHER" id="PTHR33991">
    <property type="entry name" value="DNA REPAIR PROTEIN RECO"/>
    <property type="match status" value="1"/>
</dbReference>
<proteinExistence type="inferred from homology"/>
<dbReference type="GO" id="GO:0006310">
    <property type="term" value="P:DNA recombination"/>
    <property type="evidence" value="ECO:0007669"/>
    <property type="project" value="UniProtKB-UniRule"/>
</dbReference>
<evidence type="ECO:0000256" key="3">
    <source>
        <dbReference type="ARBA" id="ARBA00021310"/>
    </source>
</evidence>
<evidence type="ECO:0000259" key="9">
    <source>
        <dbReference type="Pfam" id="PF11967"/>
    </source>
</evidence>
<dbReference type="PANTHER" id="PTHR33991:SF1">
    <property type="entry name" value="DNA REPAIR PROTEIN RECO"/>
    <property type="match status" value="1"/>
</dbReference>
<dbReference type="RefSeq" id="WP_006721407.1">
    <property type="nucleotide sequence ID" value="NZ_CP085935.1"/>
</dbReference>
<dbReference type="eggNOG" id="COG1381">
    <property type="taxonomic scope" value="Bacteria"/>
</dbReference>
<dbReference type="EMBL" id="ABXJ01000104">
    <property type="protein sequence ID" value="EEA90041.1"/>
    <property type="molecule type" value="Genomic_DNA"/>
</dbReference>
<dbReference type="InterPro" id="IPR042242">
    <property type="entry name" value="RecO_C"/>
</dbReference>
<dbReference type="AlphaFoldDB" id="B6GCF1"/>
<dbReference type="InterPro" id="IPR037278">
    <property type="entry name" value="ARFGAP/RecO"/>
</dbReference>
<dbReference type="Gene3D" id="2.40.50.140">
    <property type="entry name" value="Nucleic acid-binding proteins"/>
    <property type="match status" value="1"/>
</dbReference>
<sequence>MAGSRTFRTKAIVLDKTKLKETDLILTLVGESGRQIRAVAKGARKPGSRLAARCELCCEVDVLFAHGRNLDIVSQADLIASPLGAQPSYELLTAASAVAEVAETCTYEDAEDPFVYAITRAVLAHLAAAGADTPVEGPAHLDLLVAAYIFKLLSHVGYRPDYSACVACGDPSPGYFSAQAGGLLCASCASGVPGCEPVDANMVRWLEGLVSMRFSELAIAPIDSHTAAHVLGLAHLWAATHLECRLRALEFLLGR</sequence>
<dbReference type="OrthoDB" id="9812244at2"/>
<feature type="domain" description="DNA replication/recombination mediator RecO N-terminal" evidence="9">
    <location>
        <begin position="6"/>
        <end position="81"/>
    </location>
</feature>
<dbReference type="Proteomes" id="UP000003560">
    <property type="component" value="Unassembled WGS sequence"/>
</dbReference>
<keyword evidence="5 8" id="KW-0233">DNA recombination</keyword>
<dbReference type="InterPro" id="IPR022572">
    <property type="entry name" value="DNA_rep/recomb_RecO_N"/>
</dbReference>
<evidence type="ECO:0000256" key="7">
    <source>
        <dbReference type="ARBA" id="ARBA00033409"/>
    </source>
</evidence>
<comment type="caution">
    <text evidence="10">The sequence shown here is derived from an EMBL/GenBank/DDBJ whole genome shotgun (WGS) entry which is preliminary data.</text>
</comment>
<accession>B6GCF1</accession>
<reference evidence="10 11" key="1">
    <citation type="submission" date="2008-10" db="EMBL/GenBank/DDBJ databases">
        <title>Draft genome sequence of Collinsella stercoris (DSM 13279).</title>
        <authorList>
            <person name="Sudarsanam P."/>
            <person name="Ley R."/>
            <person name="Guruge J."/>
            <person name="Turnbaugh P.J."/>
            <person name="Mahowald M."/>
            <person name="Liep D."/>
            <person name="Gordon J."/>
        </authorList>
    </citation>
    <scope>NUCLEOTIDE SEQUENCE [LARGE SCALE GENOMIC DNA]</scope>
    <source>
        <strain evidence="10 11">DSM 13279</strain>
    </source>
</reference>
<dbReference type="GO" id="GO:0043590">
    <property type="term" value="C:bacterial nucleoid"/>
    <property type="evidence" value="ECO:0007669"/>
    <property type="project" value="TreeGrafter"/>
</dbReference>
<dbReference type="InterPro" id="IPR003717">
    <property type="entry name" value="RecO"/>
</dbReference>
<protein>
    <recommendedName>
        <fullName evidence="3 8">DNA repair protein RecO</fullName>
    </recommendedName>
    <alternativeName>
        <fullName evidence="7 8">Recombination protein O</fullName>
    </alternativeName>
</protein>
<dbReference type="NCBIfam" id="TIGR00613">
    <property type="entry name" value="reco"/>
    <property type="match status" value="1"/>
</dbReference>
<dbReference type="InterPro" id="IPR012340">
    <property type="entry name" value="NA-bd_OB-fold"/>
</dbReference>
<dbReference type="STRING" id="445975.COLSTE_01774"/>
<evidence type="ECO:0000256" key="2">
    <source>
        <dbReference type="ARBA" id="ARBA00007452"/>
    </source>
</evidence>
<dbReference type="SUPFAM" id="SSF50249">
    <property type="entry name" value="Nucleic acid-binding proteins"/>
    <property type="match status" value="1"/>
</dbReference>
<evidence type="ECO:0000256" key="4">
    <source>
        <dbReference type="ARBA" id="ARBA00022763"/>
    </source>
</evidence>
<dbReference type="HAMAP" id="MF_00201">
    <property type="entry name" value="RecO"/>
    <property type="match status" value="1"/>
</dbReference>
<evidence type="ECO:0000313" key="11">
    <source>
        <dbReference type="Proteomes" id="UP000003560"/>
    </source>
</evidence>
<evidence type="ECO:0000313" key="10">
    <source>
        <dbReference type="EMBL" id="EEA90041.1"/>
    </source>
</evidence>
<dbReference type="GeneID" id="98003460"/>
<dbReference type="SUPFAM" id="SSF57863">
    <property type="entry name" value="ArfGap/RecO-like zinc finger"/>
    <property type="match status" value="1"/>
</dbReference>
<keyword evidence="4 8" id="KW-0227">DNA damage</keyword>
<dbReference type="GO" id="GO:0006302">
    <property type="term" value="P:double-strand break repair"/>
    <property type="evidence" value="ECO:0007669"/>
    <property type="project" value="TreeGrafter"/>
</dbReference>
<evidence type="ECO:0000256" key="5">
    <source>
        <dbReference type="ARBA" id="ARBA00023172"/>
    </source>
</evidence>
<keyword evidence="6 8" id="KW-0234">DNA repair</keyword>
<evidence type="ECO:0000256" key="6">
    <source>
        <dbReference type="ARBA" id="ARBA00023204"/>
    </source>
</evidence>
<evidence type="ECO:0000256" key="1">
    <source>
        <dbReference type="ARBA" id="ARBA00003065"/>
    </source>
</evidence>
<gene>
    <name evidence="8 10" type="primary">recO</name>
    <name evidence="10" type="ORF">COLSTE_01774</name>
</gene>
<dbReference type="HOGENOM" id="CLU_066632_1_0_11"/>
<reference evidence="10 11" key="2">
    <citation type="submission" date="2008-10" db="EMBL/GenBank/DDBJ databases">
        <authorList>
            <person name="Fulton L."/>
            <person name="Clifton S."/>
            <person name="Fulton B."/>
            <person name="Xu J."/>
            <person name="Minx P."/>
            <person name="Pepin K.H."/>
            <person name="Johnson M."/>
            <person name="Thiruvilangam P."/>
            <person name="Bhonagiri V."/>
            <person name="Nash W.E."/>
            <person name="Mardis E.R."/>
            <person name="Wilson R.K."/>
        </authorList>
    </citation>
    <scope>NUCLEOTIDE SEQUENCE [LARGE SCALE GENOMIC DNA]</scope>
    <source>
        <strain evidence="10 11">DSM 13279</strain>
    </source>
</reference>
<dbReference type="Pfam" id="PF11967">
    <property type="entry name" value="RecO_N"/>
    <property type="match status" value="1"/>
</dbReference>
<organism evidence="10 11">
    <name type="scientific">Collinsella stercoris DSM 13279</name>
    <dbReference type="NCBI Taxonomy" id="445975"/>
    <lineage>
        <taxon>Bacteria</taxon>
        <taxon>Bacillati</taxon>
        <taxon>Actinomycetota</taxon>
        <taxon>Coriobacteriia</taxon>
        <taxon>Coriobacteriales</taxon>
        <taxon>Coriobacteriaceae</taxon>
        <taxon>Collinsella</taxon>
    </lineage>
</organism>
<comment type="function">
    <text evidence="1 8">Involved in DNA repair and RecF pathway recombination.</text>
</comment>
<name>B6GCF1_9ACTN</name>
<keyword evidence="11" id="KW-1185">Reference proteome</keyword>
<comment type="similarity">
    <text evidence="2 8">Belongs to the RecO family.</text>
</comment>
<dbReference type="Gene3D" id="1.20.1440.120">
    <property type="entry name" value="Recombination protein O, C-terminal domain"/>
    <property type="match status" value="1"/>
</dbReference>